<comment type="similarity">
    <text evidence="2 6">Belongs to the acyl-CoA dehydrogenase family.</text>
</comment>
<keyword evidence="3 6" id="KW-0285">Flavoprotein</keyword>
<comment type="cofactor">
    <cofactor evidence="1 6">
        <name>FAD</name>
        <dbReference type="ChEBI" id="CHEBI:57692"/>
    </cofactor>
</comment>
<gene>
    <name evidence="10" type="ORF">CCS01_22820</name>
</gene>
<dbReference type="InterPro" id="IPR036250">
    <property type="entry name" value="AcylCo_DH-like_C"/>
</dbReference>
<dbReference type="Proteomes" id="UP000239724">
    <property type="component" value="Unassembled WGS sequence"/>
</dbReference>
<keyword evidence="5 6" id="KW-0560">Oxidoreductase</keyword>
<evidence type="ECO:0000259" key="9">
    <source>
        <dbReference type="Pfam" id="PF02771"/>
    </source>
</evidence>
<evidence type="ECO:0000259" key="7">
    <source>
        <dbReference type="Pfam" id="PF00441"/>
    </source>
</evidence>
<dbReference type="GO" id="GO:0050660">
    <property type="term" value="F:flavin adenine dinucleotide binding"/>
    <property type="evidence" value="ECO:0007669"/>
    <property type="project" value="InterPro"/>
</dbReference>
<dbReference type="EMBL" id="NHRY01000234">
    <property type="protein sequence ID" value="PPQ29070.1"/>
    <property type="molecule type" value="Genomic_DNA"/>
</dbReference>
<evidence type="ECO:0000256" key="3">
    <source>
        <dbReference type="ARBA" id="ARBA00022630"/>
    </source>
</evidence>
<dbReference type="GO" id="GO:0016627">
    <property type="term" value="F:oxidoreductase activity, acting on the CH-CH group of donors"/>
    <property type="evidence" value="ECO:0007669"/>
    <property type="project" value="InterPro"/>
</dbReference>
<evidence type="ECO:0000256" key="6">
    <source>
        <dbReference type="RuleBase" id="RU362125"/>
    </source>
</evidence>
<dbReference type="GO" id="GO:0005886">
    <property type="term" value="C:plasma membrane"/>
    <property type="evidence" value="ECO:0007669"/>
    <property type="project" value="TreeGrafter"/>
</dbReference>
<evidence type="ECO:0000256" key="1">
    <source>
        <dbReference type="ARBA" id="ARBA00001974"/>
    </source>
</evidence>
<protein>
    <submittedName>
        <fullName evidence="10">Pimeloyl-CoA dehydrogenase large subunit</fullName>
    </submittedName>
</protein>
<dbReference type="SUPFAM" id="SSF47203">
    <property type="entry name" value="Acyl-CoA dehydrogenase C-terminal domain-like"/>
    <property type="match status" value="1"/>
</dbReference>
<reference evidence="10 11" key="1">
    <citation type="journal article" date="2018" name="Arch. Microbiol.">
        <title>New insights into the metabolic potential of the phototrophic purple bacterium Rhodopila globiformis DSM 161(T) from its draft genome sequence and evidence for a vanadium-dependent nitrogenase.</title>
        <authorList>
            <person name="Imhoff J.F."/>
            <person name="Rahn T."/>
            <person name="Kunzel S."/>
            <person name="Neulinger S.C."/>
        </authorList>
    </citation>
    <scope>NUCLEOTIDE SEQUENCE [LARGE SCALE GENOMIC DNA]</scope>
    <source>
        <strain evidence="10 11">DSM 161</strain>
    </source>
</reference>
<comment type="caution">
    <text evidence="10">The sequence shown here is derived from an EMBL/GenBank/DDBJ whole genome shotgun (WGS) entry which is preliminary data.</text>
</comment>
<dbReference type="Pfam" id="PF02770">
    <property type="entry name" value="Acyl-CoA_dh_M"/>
    <property type="match status" value="1"/>
</dbReference>
<dbReference type="AlphaFoldDB" id="A0A2S6N379"/>
<evidence type="ECO:0000256" key="2">
    <source>
        <dbReference type="ARBA" id="ARBA00009347"/>
    </source>
</evidence>
<evidence type="ECO:0000259" key="8">
    <source>
        <dbReference type="Pfam" id="PF02770"/>
    </source>
</evidence>
<dbReference type="InterPro" id="IPR013786">
    <property type="entry name" value="AcylCoA_DH/ox_N"/>
</dbReference>
<dbReference type="PANTHER" id="PTHR43292">
    <property type="entry name" value="ACYL-COA DEHYDROGENASE"/>
    <property type="match status" value="1"/>
</dbReference>
<feature type="domain" description="Acyl-CoA oxidase/dehydrogenase middle" evidence="8">
    <location>
        <begin position="125"/>
        <end position="220"/>
    </location>
</feature>
<keyword evidence="11" id="KW-1185">Reference proteome</keyword>
<dbReference type="RefSeq" id="WP_104521123.1">
    <property type="nucleotide sequence ID" value="NZ_NHRY01000234.1"/>
</dbReference>
<dbReference type="PANTHER" id="PTHR43292:SF3">
    <property type="entry name" value="ACYL-COA DEHYDROGENASE FADE29"/>
    <property type="match status" value="1"/>
</dbReference>
<feature type="domain" description="Acyl-CoA dehydrogenase/oxidase C-terminal" evidence="7">
    <location>
        <begin position="232"/>
        <end position="398"/>
    </location>
</feature>
<dbReference type="Gene3D" id="2.40.110.10">
    <property type="entry name" value="Butyryl-CoA Dehydrogenase, subunit A, domain 2"/>
    <property type="match status" value="1"/>
</dbReference>
<dbReference type="FunFam" id="2.40.110.10:FF:000011">
    <property type="entry name" value="Acyl-CoA dehydrogenase FadE34"/>
    <property type="match status" value="1"/>
</dbReference>
<sequence length="401" mass="44696">MDLRFTPEELAFREEVRAFIRDNLPADTRERMKLGHPPRKEDTVRWQRILNAKGWAALSWPKEWGGPGWTAIQRMIFLEENLMAPAPELLSFNITMLGPVLLQFGTDEQKQRFLPRAANLDDWWCQGFSEPGAGSDLASLKTAAKLDGDHYVVNGSKIWTSTAHNADWCFLLVRTDPNARKRQEGISFLLVDMKTPGITVRPIISIDASHHLNEVFFDDVRVPVSMRVHAENKGWDVAKFLLGNERTGIARLGKSQERVRAAVDMAREVNFNGAPLIQDQTFRQRVAQLQVDMKALEITQYRVVSAYDKAKGAGKPDPLSSVLKVKGTELLQATTELAVDVAGPMATPIWAQELAAMNEPDEMLEASSAGTASYLMLRAASIYGGTNEIQKNILTKAVLGL</sequence>
<dbReference type="InterPro" id="IPR009100">
    <property type="entry name" value="AcylCoA_DH/oxidase_NM_dom_sf"/>
</dbReference>
<evidence type="ECO:0000313" key="11">
    <source>
        <dbReference type="Proteomes" id="UP000239724"/>
    </source>
</evidence>
<proteinExistence type="inferred from homology"/>
<accession>A0A2S6N379</accession>
<name>A0A2S6N379_RHOGL</name>
<dbReference type="SUPFAM" id="SSF56645">
    <property type="entry name" value="Acyl-CoA dehydrogenase NM domain-like"/>
    <property type="match status" value="1"/>
</dbReference>
<keyword evidence="4 6" id="KW-0274">FAD</keyword>
<evidence type="ECO:0000313" key="10">
    <source>
        <dbReference type="EMBL" id="PPQ29070.1"/>
    </source>
</evidence>
<feature type="domain" description="Acyl-CoA dehydrogenase/oxidase N-terminal" evidence="9">
    <location>
        <begin position="6"/>
        <end position="119"/>
    </location>
</feature>
<dbReference type="InterPro" id="IPR046373">
    <property type="entry name" value="Acyl-CoA_Oxase/DH_mid-dom_sf"/>
</dbReference>
<dbReference type="InterPro" id="IPR052161">
    <property type="entry name" value="Mycobact_Acyl-CoA_DH"/>
</dbReference>
<dbReference type="Gene3D" id="1.20.140.10">
    <property type="entry name" value="Butyryl-CoA Dehydrogenase, subunit A, domain 3"/>
    <property type="match status" value="1"/>
</dbReference>
<dbReference type="Pfam" id="PF02771">
    <property type="entry name" value="Acyl-CoA_dh_N"/>
    <property type="match status" value="1"/>
</dbReference>
<dbReference type="InterPro" id="IPR037069">
    <property type="entry name" value="AcylCoA_DH/ox_N_sf"/>
</dbReference>
<organism evidence="10 11">
    <name type="scientific">Rhodopila globiformis</name>
    <name type="common">Rhodopseudomonas globiformis</name>
    <dbReference type="NCBI Taxonomy" id="1071"/>
    <lineage>
        <taxon>Bacteria</taxon>
        <taxon>Pseudomonadati</taxon>
        <taxon>Pseudomonadota</taxon>
        <taxon>Alphaproteobacteria</taxon>
        <taxon>Acetobacterales</taxon>
        <taxon>Acetobacteraceae</taxon>
        <taxon>Rhodopila</taxon>
    </lineage>
</organism>
<evidence type="ECO:0000256" key="5">
    <source>
        <dbReference type="ARBA" id="ARBA00023002"/>
    </source>
</evidence>
<dbReference type="Gene3D" id="1.10.540.10">
    <property type="entry name" value="Acyl-CoA dehydrogenase/oxidase, N-terminal domain"/>
    <property type="match status" value="1"/>
</dbReference>
<dbReference type="InterPro" id="IPR006091">
    <property type="entry name" value="Acyl-CoA_Oxase/DH_mid-dom"/>
</dbReference>
<dbReference type="OrthoDB" id="5510711at2"/>
<dbReference type="InterPro" id="IPR009075">
    <property type="entry name" value="AcylCo_DH/oxidase_C"/>
</dbReference>
<dbReference type="Pfam" id="PF00441">
    <property type="entry name" value="Acyl-CoA_dh_1"/>
    <property type="match status" value="1"/>
</dbReference>
<evidence type="ECO:0000256" key="4">
    <source>
        <dbReference type="ARBA" id="ARBA00022827"/>
    </source>
</evidence>